<feature type="domain" description="AB hydrolase-1" evidence="2">
    <location>
        <begin position="31"/>
        <end position="251"/>
    </location>
</feature>
<dbReference type="SUPFAM" id="SSF53474">
    <property type="entry name" value="alpha/beta-Hydrolases"/>
    <property type="match status" value="1"/>
</dbReference>
<gene>
    <name evidence="3" type="ORF">ISS99_10480</name>
</gene>
<dbReference type="RefSeq" id="WP_239537826.1">
    <property type="nucleotide sequence ID" value="NZ_BSOC01000003.1"/>
</dbReference>
<sequence length="260" mass="26866">MKSIFAGLLFAAAAVMGGKVSAQEPMHKPTIVLVHGAFADASSWNGVVKILQKDGYFVIAAANPLRGVKSDGAYVGSLVADLNSPVVLVGHSYGGNVITEAANGHANVKALVYVSAFAPDTGETVAELAGKFPGSTLGQALAPPAELADGSKDLYVLQSKFPAQFAADVPAAQAALMAATQRPLAQAALDEKSGDAAWKTIPSWFIYGDADRNIPPQVMAFMAKRASARDTVVVKGGSHVVMVSHPELVARLIEKAASAK</sequence>
<dbReference type="Gene3D" id="3.40.50.1820">
    <property type="entry name" value="alpha/beta hydrolase"/>
    <property type="match status" value="1"/>
</dbReference>
<comment type="caution">
    <text evidence="3">The sequence shown here is derived from an EMBL/GenBank/DDBJ whole genome shotgun (WGS) entry which is preliminary data.</text>
</comment>
<feature type="chain" id="PRO_5046620851" evidence="1">
    <location>
        <begin position="23"/>
        <end position="260"/>
    </location>
</feature>
<dbReference type="EMBL" id="JADIKF010000038">
    <property type="protein sequence ID" value="MBM7129955.1"/>
    <property type="molecule type" value="Genomic_DNA"/>
</dbReference>
<dbReference type="GO" id="GO:0016787">
    <property type="term" value="F:hydrolase activity"/>
    <property type="evidence" value="ECO:0007669"/>
    <property type="project" value="UniProtKB-KW"/>
</dbReference>
<dbReference type="Proteomes" id="UP001430193">
    <property type="component" value="Unassembled WGS sequence"/>
</dbReference>
<evidence type="ECO:0000313" key="3">
    <source>
        <dbReference type="EMBL" id="MBM7129955.1"/>
    </source>
</evidence>
<name>A0ABS2KGE9_9GAMM</name>
<evidence type="ECO:0000313" key="4">
    <source>
        <dbReference type="Proteomes" id="UP001430193"/>
    </source>
</evidence>
<dbReference type="PANTHER" id="PTHR37017">
    <property type="entry name" value="AB HYDROLASE-1 DOMAIN-CONTAINING PROTEIN-RELATED"/>
    <property type="match status" value="1"/>
</dbReference>
<dbReference type="InterPro" id="IPR000073">
    <property type="entry name" value="AB_hydrolase_1"/>
</dbReference>
<protein>
    <submittedName>
        <fullName evidence="3">Alpha/beta hydrolase</fullName>
    </submittedName>
</protein>
<keyword evidence="4" id="KW-1185">Reference proteome</keyword>
<dbReference type="PANTHER" id="PTHR37017:SF11">
    <property type="entry name" value="ESTERASE_LIPASE_THIOESTERASE DOMAIN-CONTAINING PROTEIN"/>
    <property type="match status" value="1"/>
</dbReference>
<feature type="signal peptide" evidence="1">
    <location>
        <begin position="1"/>
        <end position="22"/>
    </location>
</feature>
<keyword evidence="3" id="KW-0378">Hydrolase</keyword>
<accession>A0ABS2KGE9</accession>
<dbReference type="Pfam" id="PF12697">
    <property type="entry name" value="Abhydrolase_6"/>
    <property type="match status" value="1"/>
</dbReference>
<evidence type="ECO:0000256" key="1">
    <source>
        <dbReference type="SAM" id="SignalP"/>
    </source>
</evidence>
<reference evidence="3" key="1">
    <citation type="submission" date="2020-10" db="EMBL/GenBank/DDBJ databases">
        <title>Phylogeny of dyella-like bacteria.</title>
        <authorList>
            <person name="Fu J."/>
        </authorList>
    </citation>
    <scope>NUCLEOTIDE SEQUENCE</scope>
    <source>
        <strain evidence="3">DHON07</strain>
    </source>
</reference>
<dbReference type="InterPro" id="IPR052897">
    <property type="entry name" value="Sec-Metab_Biosynth_Hydrolase"/>
</dbReference>
<proteinExistence type="predicted"/>
<keyword evidence="1" id="KW-0732">Signal</keyword>
<dbReference type="InterPro" id="IPR029058">
    <property type="entry name" value="AB_hydrolase_fold"/>
</dbReference>
<evidence type="ECO:0000259" key="2">
    <source>
        <dbReference type="Pfam" id="PF12697"/>
    </source>
</evidence>
<organism evidence="3 4">
    <name type="scientific">Dyella mobilis</name>
    <dbReference type="NCBI Taxonomy" id="1849582"/>
    <lineage>
        <taxon>Bacteria</taxon>
        <taxon>Pseudomonadati</taxon>
        <taxon>Pseudomonadota</taxon>
        <taxon>Gammaproteobacteria</taxon>
        <taxon>Lysobacterales</taxon>
        <taxon>Rhodanobacteraceae</taxon>
        <taxon>Dyella</taxon>
    </lineage>
</organism>